<dbReference type="EMBL" id="BPVZ01000040">
    <property type="protein sequence ID" value="GKV14164.1"/>
    <property type="molecule type" value="Genomic_DNA"/>
</dbReference>
<dbReference type="GO" id="GO:0009507">
    <property type="term" value="C:chloroplast"/>
    <property type="evidence" value="ECO:0007669"/>
    <property type="project" value="TreeGrafter"/>
</dbReference>
<protein>
    <submittedName>
        <fullName evidence="2">Uncharacterized protein</fullName>
    </submittedName>
</protein>
<reference evidence="2 3" key="1">
    <citation type="journal article" date="2021" name="Commun. Biol.">
        <title>The genome of Shorea leprosula (Dipterocarpaceae) highlights the ecological relevance of drought in aseasonal tropical rainforests.</title>
        <authorList>
            <person name="Ng K.K.S."/>
            <person name="Kobayashi M.J."/>
            <person name="Fawcett J.A."/>
            <person name="Hatakeyama M."/>
            <person name="Paape T."/>
            <person name="Ng C.H."/>
            <person name="Ang C.C."/>
            <person name="Tnah L.H."/>
            <person name="Lee C.T."/>
            <person name="Nishiyama T."/>
            <person name="Sese J."/>
            <person name="O'Brien M.J."/>
            <person name="Copetti D."/>
            <person name="Mohd Noor M.I."/>
            <person name="Ong R.C."/>
            <person name="Putra M."/>
            <person name="Sireger I.Z."/>
            <person name="Indrioko S."/>
            <person name="Kosugi Y."/>
            <person name="Izuno A."/>
            <person name="Isagi Y."/>
            <person name="Lee S.L."/>
            <person name="Shimizu K.K."/>
        </authorList>
    </citation>
    <scope>NUCLEOTIDE SEQUENCE [LARGE SCALE GENOMIC DNA]</scope>
    <source>
        <strain evidence="2">214</strain>
    </source>
</reference>
<feature type="compositionally biased region" description="Basic and acidic residues" evidence="1">
    <location>
        <begin position="112"/>
        <end position="132"/>
    </location>
</feature>
<feature type="region of interest" description="Disordered" evidence="1">
    <location>
        <begin position="55"/>
        <end position="78"/>
    </location>
</feature>
<keyword evidence="3" id="KW-1185">Reference proteome</keyword>
<dbReference type="PANTHER" id="PTHR36764:SF1">
    <property type="entry name" value="TRNA (ILE)-LYSIDINE SYNTHASE"/>
    <property type="match status" value="1"/>
</dbReference>
<dbReference type="PANTHER" id="PTHR36764">
    <property type="entry name" value="TRNA (ILE)-LYSIDINE SYNTHASE"/>
    <property type="match status" value="1"/>
</dbReference>
<evidence type="ECO:0000256" key="1">
    <source>
        <dbReference type="SAM" id="MobiDB-lite"/>
    </source>
</evidence>
<dbReference type="Proteomes" id="UP001054252">
    <property type="component" value="Unassembled WGS sequence"/>
</dbReference>
<sequence length="132" mass="14429">MKTEGKRGKMVALSLSRGELHKVPVLPDVPPRWLTPTCKIFLRDFKNLLQRRNKALSCSGSSSNPNPDSKQQIEIPKVDEAPWEVRVEAGTLGALKPGVQVEVTDKGGGSEAKGRSEKPVDEAELKREKEGG</sequence>
<dbReference type="AlphaFoldDB" id="A0AAV5JHZ5"/>
<gene>
    <name evidence="2" type="ORF">SLEP1_g25075</name>
</gene>
<comment type="caution">
    <text evidence="2">The sequence shown here is derived from an EMBL/GenBank/DDBJ whole genome shotgun (WGS) entry which is preliminary data.</text>
</comment>
<evidence type="ECO:0000313" key="3">
    <source>
        <dbReference type="Proteomes" id="UP001054252"/>
    </source>
</evidence>
<proteinExistence type="predicted"/>
<name>A0AAV5JHZ5_9ROSI</name>
<evidence type="ECO:0000313" key="2">
    <source>
        <dbReference type="EMBL" id="GKV14164.1"/>
    </source>
</evidence>
<accession>A0AAV5JHZ5</accession>
<feature type="compositionally biased region" description="Polar residues" evidence="1">
    <location>
        <begin position="56"/>
        <end position="72"/>
    </location>
</feature>
<feature type="region of interest" description="Disordered" evidence="1">
    <location>
        <begin position="98"/>
        <end position="132"/>
    </location>
</feature>
<organism evidence="2 3">
    <name type="scientific">Rubroshorea leprosula</name>
    <dbReference type="NCBI Taxonomy" id="152421"/>
    <lineage>
        <taxon>Eukaryota</taxon>
        <taxon>Viridiplantae</taxon>
        <taxon>Streptophyta</taxon>
        <taxon>Embryophyta</taxon>
        <taxon>Tracheophyta</taxon>
        <taxon>Spermatophyta</taxon>
        <taxon>Magnoliopsida</taxon>
        <taxon>eudicotyledons</taxon>
        <taxon>Gunneridae</taxon>
        <taxon>Pentapetalae</taxon>
        <taxon>rosids</taxon>
        <taxon>malvids</taxon>
        <taxon>Malvales</taxon>
        <taxon>Dipterocarpaceae</taxon>
        <taxon>Rubroshorea</taxon>
    </lineage>
</organism>